<keyword evidence="2" id="KW-1185">Reference proteome</keyword>
<accession>A0ABQ0PYT1</accession>
<proteinExistence type="predicted"/>
<gene>
    <name evidence="1" type="ORF">AA14337_2960</name>
</gene>
<evidence type="ECO:0000313" key="2">
    <source>
        <dbReference type="Proteomes" id="UP001065047"/>
    </source>
</evidence>
<reference evidence="1" key="1">
    <citation type="submission" date="2013-04" db="EMBL/GenBank/DDBJ databases">
        <title>The genome sequencing project of 58 acetic acid bacteria.</title>
        <authorList>
            <person name="Okamoto-Kainuma A."/>
            <person name="Ishikawa M."/>
            <person name="Umino S."/>
            <person name="Koizumi Y."/>
            <person name="Shiwa Y."/>
            <person name="Yoshikawa H."/>
            <person name="Matsutani M."/>
            <person name="Matsushita K."/>
        </authorList>
    </citation>
    <scope>NUCLEOTIDE SEQUENCE</scope>
    <source>
        <strain evidence="1">DSM 14337</strain>
    </source>
</reference>
<dbReference type="InterPro" id="IPR013399">
    <property type="entry name" value="CRISPR-assoc_prot_Csy3"/>
</dbReference>
<sequence>MAKKPASKTAPSLLSVERKINVSDAIFFAGKWEERDHPEKFRPVRVMEKSVLGTISNRVKENSKLNIESPNLQTVDSAALPAQADTLLVSFSMRILPGIGETSSCNDRSYAERLKSIVQQYIQKHSLGVITSRYAENIANGRFLWRNRVGAQNISIMVTTKRSDTVAAPLAFSARSYSLNKFGGNGVVAGCGTTECCSMLADAIADGFSDPFGCLLEIRAFVQLGTSQEVYPSQELNLKKDSAKKSKILYSVDYDGGKAAAFHSQKIGNAIRTIDTWYPHDLSPATPIPVETYGTVTSEGVAHRDVKSGRDFYTLLDKWVLDGEAPEVDDQHYVIAMLIRGGVFSRGG</sequence>
<dbReference type="GeneID" id="29556911"/>
<name>A0ABQ0PYT1_9PROT</name>
<organism evidence="1 2">
    <name type="scientific">Acetobacter malorum DSM 14337</name>
    <dbReference type="NCBI Taxonomy" id="1307910"/>
    <lineage>
        <taxon>Bacteria</taxon>
        <taxon>Pseudomonadati</taxon>
        <taxon>Pseudomonadota</taxon>
        <taxon>Alphaproteobacteria</taxon>
        <taxon>Acetobacterales</taxon>
        <taxon>Acetobacteraceae</taxon>
        <taxon>Acetobacter</taxon>
    </lineage>
</organism>
<dbReference type="EMBL" id="BAPF01000050">
    <property type="protein sequence ID" value="GBQ84968.1"/>
    <property type="molecule type" value="Genomic_DNA"/>
</dbReference>
<comment type="caution">
    <text evidence="1">The sequence shown here is derived from an EMBL/GenBank/DDBJ whole genome shotgun (WGS) entry which is preliminary data.</text>
</comment>
<dbReference type="RefSeq" id="WP_061505557.1">
    <property type="nucleotide sequence ID" value="NZ_BAPF01000050.1"/>
</dbReference>
<dbReference type="NCBIfam" id="TIGR02566">
    <property type="entry name" value="cas_Csy3"/>
    <property type="match status" value="1"/>
</dbReference>
<dbReference type="Proteomes" id="UP001065047">
    <property type="component" value="Unassembled WGS sequence"/>
</dbReference>
<dbReference type="Pfam" id="PF09615">
    <property type="entry name" value="Cas_Csy3"/>
    <property type="match status" value="1"/>
</dbReference>
<dbReference type="CDD" id="cd09737">
    <property type="entry name" value="Csy3_I-F"/>
    <property type="match status" value="1"/>
</dbReference>
<evidence type="ECO:0000313" key="1">
    <source>
        <dbReference type="EMBL" id="GBQ84968.1"/>
    </source>
</evidence>
<protein>
    <submittedName>
        <fullName evidence="1">CRISPR-associated Csy3 family protein</fullName>
    </submittedName>
</protein>